<reference evidence="4 5" key="1">
    <citation type="submission" date="2022-01" db="EMBL/GenBank/DDBJ databases">
        <title>Flavihumibacter sp. nov., isolated from sediment of a river.</title>
        <authorList>
            <person name="Liu H."/>
        </authorList>
    </citation>
    <scope>NUCLEOTIDE SEQUENCE [LARGE SCALE GENOMIC DNA]</scope>
    <source>
        <strain evidence="4 5">RY-1</strain>
    </source>
</reference>
<dbReference type="Gene3D" id="2.130.10.10">
    <property type="entry name" value="YVTN repeat-like/Quinoprotein amine dehydrogenase"/>
    <property type="match status" value="1"/>
</dbReference>
<keyword evidence="5" id="KW-1185">Reference proteome</keyword>
<name>A0ABS9BEY7_9BACT</name>
<sequence length="376" mass="41848">MKKQVFFAFITLFLSIMATAQNYYLYTGTYTKGSKDGIYIFRISVPSGQTTLVDIVKDIENPSYLAVSKDGRFMYAVSEMASDHKGMIYAFQLDPQTGKAQFLNKKESRGEAPCYISISENRKWIAVGNYSGGNLIAYAIDKDGKLTDQYQLVHHEGKGINPRRQEKPHVHSTVFTPDNKHLLVPDLGTDKVMIYSFNEKKNLPIGGTQQGFAKITDGSGPRHLDFHPNGKWVYVIEEMGGTISGWKFNNGTMEKFQHIDAHPENYQGSRGSADIHISPDGKFLYASNRYEANNLAIFSIDAKTGMLKLVGFQDLPGKKPRNFVIDPTGQLLLVANQDSDSITVFQRNQETGLLQVVPVDIKAGSPVCLKFVPAGK</sequence>
<organism evidence="4 5">
    <name type="scientific">Flavihumibacter fluminis</name>
    <dbReference type="NCBI Taxonomy" id="2909236"/>
    <lineage>
        <taxon>Bacteria</taxon>
        <taxon>Pseudomonadati</taxon>
        <taxon>Bacteroidota</taxon>
        <taxon>Chitinophagia</taxon>
        <taxon>Chitinophagales</taxon>
        <taxon>Chitinophagaceae</taxon>
        <taxon>Flavihumibacter</taxon>
    </lineage>
</organism>
<comment type="similarity">
    <text evidence="1">Belongs to the cycloisomerase 2 family.</text>
</comment>
<dbReference type="InterPro" id="IPR015943">
    <property type="entry name" value="WD40/YVTN_repeat-like_dom_sf"/>
</dbReference>
<gene>
    <name evidence="4" type="ORF">L0U88_01905</name>
</gene>
<dbReference type="Proteomes" id="UP001200145">
    <property type="component" value="Unassembled WGS sequence"/>
</dbReference>
<accession>A0ABS9BEY7</accession>
<dbReference type="RefSeq" id="WP_234863912.1">
    <property type="nucleotide sequence ID" value="NZ_JAKEVY010000001.1"/>
</dbReference>
<dbReference type="InterPro" id="IPR019405">
    <property type="entry name" value="Lactonase_7-beta_prop"/>
</dbReference>
<keyword evidence="2" id="KW-0119">Carbohydrate metabolism</keyword>
<dbReference type="PANTHER" id="PTHR30344:SF1">
    <property type="entry name" value="6-PHOSPHOGLUCONOLACTONASE"/>
    <property type="match status" value="1"/>
</dbReference>
<proteinExistence type="inferred from homology"/>
<evidence type="ECO:0000313" key="4">
    <source>
        <dbReference type="EMBL" id="MCF1713379.1"/>
    </source>
</evidence>
<evidence type="ECO:0000256" key="3">
    <source>
        <dbReference type="SAM" id="SignalP"/>
    </source>
</evidence>
<keyword evidence="3" id="KW-0732">Signal</keyword>
<dbReference type="PANTHER" id="PTHR30344">
    <property type="entry name" value="6-PHOSPHOGLUCONOLACTONASE-RELATED"/>
    <property type="match status" value="1"/>
</dbReference>
<dbReference type="InterPro" id="IPR050282">
    <property type="entry name" value="Cycloisomerase_2"/>
</dbReference>
<dbReference type="SUPFAM" id="SSF51004">
    <property type="entry name" value="C-terminal (heme d1) domain of cytochrome cd1-nitrite reductase"/>
    <property type="match status" value="1"/>
</dbReference>
<dbReference type="InterPro" id="IPR011048">
    <property type="entry name" value="Haem_d1_sf"/>
</dbReference>
<evidence type="ECO:0000256" key="2">
    <source>
        <dbReference type="ARBA" id="ARBA00022526"/>
    </source>
</evidence>
<dbReference type="EMBL" id="JAKEVY010000001">
    <property type="protein sequence ID" value="MCF1713379.1"/>
    <property type="molecule type" value="Genomic_DNA"/>
</dbReference>
<evidence type="ECO:0000256" key="1">
    <source>
        <dbReference type="ARBA" id="ARBA00005564"/>
    </source>
</evidence>
<keyword evidence="2" id="KW-0313">Glucose metabolism</keyword>
<dbReference type="Pfam" id="PF10282">
    <property type="entry name" value="Lactonase"/>
    <property type="match status" value="1"/>
</dbReference>
<evidence type="ECO:0000313" key="5">
    <source>
        <dbReference type="Proteomes" id="UP001200145"/>
    </source>
</evidence>
<protein>
    <submittedName>
        <fullName evidence="4">Lactonase family protein</fullName>
    </submittedName>
</protein>
<feature type="signal peptide" evidence="3">
    <location>
        <begin position="1"/>
        <end position="20"/>
    </location>
</feature>
<feature type="chain" id="PRO_5046623554" evidence="3">
    <location>
        <begin position="21"/>
        <end position="376"/>
    </location>
</feature>
<comment type="caution">
    <text evidence="4">The sequence shown here is derived from an EMBL/GenBank/DDBJ whole genome shotgun (WGS) entry which is preliminary data.</text>
</comment>